<evidence type="ECO:0000313" key="1">
    <source>
        <dbReference type="EMBL" id="AAF85397.1"/>
    </source>
</evidence>
<protein>
    <submittedName>
        <fullName evidence="1">Uncharacterized protein</fullName>
    </submittedName>
</protein>
<dbReference type="STRING" id="160492.XF_2600"/>
<dbReference type="AlphaFoldDB" id="Q9PAB8"/>
<accession>Q9PAB8</accession>
<sequence length="71" mass="8260">MVSTPFTNRILNANSLFIALHHTRFTPRNAGKIKFKSDQEQYTWIAFNNANVHLPKGKAMHCKSTFQVRRK</sequence>
<dbReference type="EMBL" id="AE003849">
    <property type="protein sequence ID" value="AAF85397.1"/>
    <property type="molecule type" value="Genomic_DNA"/>
</dbReference>
<reference evidence="1 2" key="1">
    <citation type="journal article" date="2000" name="Nature">
        <title>The genome sequence of the plant pathogen Xylella fastidiosa.</title>
        <authorList>
            <person name="Simpson A.J."/>
            <person name="Reinach F.C."/>
            <person name="Arruda P."/>
            <person name="Abreu F.A."/>
            <person name="Acencio M."/>
            <person name="Alvarenga R."/>
            <person name="Alves L.M."/>
            <person name="Araya J.E."/>
            <person name="Baia G.S."/>
            <person name="Baptista C.S."/>
            <person name="Barros M.H."/>
            <person name="Bonaccorsi E.D."/>
            <person name="Bordin S."/>
            <person name="Bove J.M."/>
            <person name="Briones M.R."/>
            <person name="Bueno M.R."/>
            <person name="Camargo A.A."/>
            <person name="Camargo L.E."/>
            <person name="Carraro D.M."/>
            <person name="Carrer H."/>
            <person name="Colauto N.B."/>
            <person name="Colombo C."/>
            <person name="Costa F.F."/>
            <person name="Costa M.C."/>
            <person name="Costa-Neto C.M."/>
            <person name="Coutinho L.L."/>
            <person name="Cristofani M."/>
            <person name="Dias-Neto E."/>
            <person name="Docena C."/>
            <person name="El-Dorry H."/>
            <person name="Facincani A.P."/>
            <person name="Ferreira A.J."/>
            <person name="Ferreira V.C."/>
            <person name="Ferro J.A."/>
            <person name="Fraga J.S."/>
            <person name="Franca S.C."/>
            <person name="Franco M.C."/>
            <person name="Frohme M."/>
            <person name="Furlan L.R."/>
            <person name="Garnier M."/>
            <person name="Goldman G.H."/>
            <person name="Goldman M.H."/>
            <person name="Gomes S.L."/>
            <person name="Gruber A."/>
            <person name="Ho P.L."/>
            <person name="Hoheisel J.D."/>
            <person name="Junqueira M.L."/>
            <person name="Kemper E.L."/>
            <person name="Kitajima J.P."/>
            <person name="Krieger J.E."/>
            <person name="Kuramae E.E."/>
            <person name="Laigret F."/>
            <person name="Lambais M.R."/>
            <person name="Leite L.C."/>
            <person name="Lemos E.G."/>
            <person name="Lemos M.V."/>
            <person name="Lopes S.A."/>
            <person name="Lopes C.R."/>
            <person name="Machado J.A."/>
            <person name="Machado M.A."/>
            <person name="Madeira A.M."/>
            <person name="Madeira H.M."/>
            <person name="Marino C.L."/>
            <person name="Marques M.V."/>
            <person name="Martins E.A."/>
            <person name="Martins E.M."/>
            <person name="Matsukuma A.Y."/>
            <person name="Menck C.F."/>
            <person name="Miracca E.C."/>
            <person name="Miyaki C.Y."/>
            <person name="Monteriro-Vitorello C.B."/>
            <person name="Moon D.H."/>
            <person name="Nagai M.A."/>
            <person name="Nascimento A.L."/>
            <person name="Netto L.E."/>
            <person name="Nhani A.Jr."/>
            <person name="Nobrega F.G."/>
            <person name="Nunes L.R."/>
            <person name="Oliveira M.A."/>
            <person name="de Oliveira M.C."/>
            <person name="de Oliveira R.C."/>
            <person name="Palmieri D.A."/>
            <person name="Paris A."/>
            <person name="Peixoto B.R."/>
            <person name="Pereira G.A."/>
            <person name="Pereira H.A.Jr."/>
            <person name="Pesquero J.B."/>
            <person name="Quaggio R.B."/>
            <person name="Roberto P.G."/>
            <person name="Rodrigues V."/>
            <person name="de M Rosa A.J."/>
            <person name="de Rosa V.E.Jr."/>
            <person name="de Sa R.G."/>
            <person name="Santelli R.V."/>
            <person name="Sawasaki H.E."/>
            <person name="da Silva A.C."/>
            <person name="da Silva A.M."/>
            <person name="da Silva F.R."/>
            <person name="da Silva W.A.Jr."/>
            <person name="da Silveira J.F."/>
            <person name="Silvestri M.L."/>
            <person name="Siqueira W.J."/>
            <person name="de Souza A.A."/>
            <person name="de Souza A.P."/>
            <person name="Terenzi M.F."/>
            <person name="Truffi D."/>
            <person name="Tsai S.M."/>
            <person name="Tsuhako M.H."/>
            <person name="Vallada H."/>
            <person name="Van Sluys M.A."/>
            <person name="Verjovski-Almeida S."/>
            <person name="Vettore A.L."/>
            <person name="Zago M.A."/>
            <person name="Zatz M."/>
            <person name="Meidanis J."/>
            <person name="Setubal J.C."/>
        </authorList>
    </citation>
    <scope>NUCLEOTIDE SEQUENCE [LARGE SCALE GENOMIC DNA]</scope>
    <source>
        <strain evidence="1 2">9a5c</strain>
    </source>
</reference>
<organism evidence="1 2">
    <name type="scientific">Xylella fastidiosa (strain 9a5c)</name>
    <dbReference type="NCBI Taxonomy" id="160492"/>
    <lineage>
        <taxon>Bacteria</taxon>
        <taxon>Pseudomonadati</taxon>
        <taxon>Pseudomonadota</taxon>
        <taxon>Gammaproteobacteria</taxon>
        <taxon>Lysobacterales</taxon>
        <taxon>Lysobacteraceae</taxon>
        <taxon>Xylella</taxon>
    </lineage>
</organism>
<gene>
    <name evidence="1" type="ordered locus">XF_2600</name>
</gene>
<dbReference type="Proteomes" id="UP000000812">
    <property type="component" value="Chromosome"/>
</dbReference>
<evidence type="ECO:0000313" key="2">
    <source>
        <dbReference type="Proteomes" id="UP000000812"/>
    </source>
</evidence>
<dbReference type="HOGENOM" id="CLU_2739180_0_0_6"/>
<proteinExistence type="predicted"/>
<dbReference type="PIR" id="C82537">
    <property type="entry name" value="C82537"/>
</dbReference>
<dbReference type="KEGG" id="xfa:XF_2600"/>
<name>Q9PAB8_XYLFA</name>